<proteinExistence type="predicted"/>
<sequence length="75" mass="8501">MDTEYDFLPEGSDKIVYIRPVKVADLPDELREQVQGQEALYAVHDSDGERLALVSNRQLAFILARQNDFAPVSVH</sequence>
<keyword evidence="2" id="KW-1185">Reference proteome</keyword>
<protein>
    <recommendedName>
        <fullName evidence="3">DUF1150 domain-containing protein</fullName>
    </recommendedName>
</protein>
<organism evidence="1 2">
    <name type="scientific">Rhodovulum iodosum</name>
    <dbReference type="NCBI Taxonomy" id="68291"/>
    <lineage>
        <taxon>Bacteria</taxon>
        <taxon>Pseudomonadati</taxon>
        <taxon>Pseudomonadota</taxon>
        <taxon>Alphaproteobacteria</taxon>
        <taxon>Rhodobacterales</taxon>
        <taxon>Paracoccaceae</taxon>
        <taxon>Rhodovulum</taxon>
    </lineage>
</organism>
<gene>
    <name evidence="1" type="ORF">Ga0609869_001741</name>
</gene>
<dbReference type="Pfam" id="PF06620">
    <property type="entry name" value="DUF1150"/>
    <property type="match status" value="1"/>
</dbReference>
<accession>A0ABV3XSU4</accession>
<comment type="caution">
    <text evidence="1">The sequence shown here is derived from an EMBL/GenBank/DDBJ whole genome shotgun (WGS) entry which is preliminary data.</text>
</comment>
<evidence type="ECO:0000313" key="1">
    <source>
        <dbReference type="EMBL" id="MEX5728388.1"/>
    </source>
</evidence>
<name>A0ABV3XSU4_9RHOB</name>
<dbReference type="EMBL" id="JBEHHI010000001">
    <property type="protein sequence ID" value="MEX5728388.1"/>
    <property type="molecule type" value="Genomic_DNA"/>
</dbReference>
<dbReference type="Proteomes" id="UP001560019">
    <property type="component" value="Unassembled WGS sequence"/>
</dbReference>
<evidence type="ECO:0008006" key="3">
    <source>
        <dbReference type="Google" id="ProtNLM"/>
    </source>
</evidence>
<reference evidence="1 2" key="1">
    <citation type="submission" date="2024-06" db="EMBL/GenBank/DDBJ databases">
        <title>Genome of Rhodovulum iodosum, a marine photoferrotroph.</title>
        <authorList>
            <person name="Bianchini G."/>
            <person name="Nikeleit V."/>
            <person name="Kappler A."/>
            <person name="Bryce C."/>
            <person name="Sanchez-Baracaldo P."/>
        </authorList>
    </citation>
    <scope>NUCLEOTIDE SEQUENCE [LARGE SCALE GENOMIC DNA]</scope>
    <source>
        <strain evidence="1 2">UT/N1</strain>
    </source>
</reference>
<evidence type="ECO:0000313" key="2">
    <source>
        <dbReference type="Proteomes" id="UP001560019"/>
    </source>
</evidence>
<dbReference type="RefSeq" id="WP_125408722.1">
    <property type="nucleotide sequence ID" value="NZ_JBEHHI010000001.1"/>
</dbReference>
<dbReference type="InterPro" id="IPR009531">
    <property type="entry name" value="DUF1150"/>
</dbReference>